<evidence type="ECO:0000313" key="1">
    <source>
        <dbReference type="EMBL" id="NIA53863.1"/>
    </source>
</evidence>
<keyword evidence="2" id="KW-1185">Reference proteome</keyword>
<comment type="caution">
    <text evidence="1">The sequence shown here is derived from an EMBL/GenBank/DDBJ whole genome shotgun (WGS) entry which is preliminary data.</text>
</comment>
<organism evidence="1 2">
    <name type="scientific">Telluria antibiotica</name>
    <dbReference type="NCBI Taxonomy" id="2717319"/>
    <lineage>
        <taxon>Bacteria</taxon>
        <taxon>Pseudomonadati</taxon>
        <taxon>Pseudomonadota</taxon>
        <taxon>Betaproteobacteria</taxon>
        <taxon>Burkholderiales</taxon>
        <taxon>Oxalobacteraceae</taxon>
        <taxon>Telluria group</taxon>
        <taxon>Telluria</taxon>
    </lineage>
</organism>
<dbReference type="Proteomes" id="UP000716322">
    <property type="component" value="Unassembled WGS sequence"/>
</dbReference>
<protein>
    <submittedName>
        <fullName evidence="1">Uncharacterized protein</fullName>
    </submittedName>
</protein>
<evidence type="ECO:0000313" key="2">
    <source>
        <dbReference type="Proteomes" id="UP000716322"/>
    </source>
</evidence>
<dbReference type="EMBL" id="JAAQOM010000004">
    <property type="protein sequence ID" value="NIA53863.1"/>
    <property type="molecule type" value="Genomic_DNA"/>
</dbReference>
<proteinExistence type="predicted"/>
<accession>A0ABX0PBF1</accession>
<name>A0ABX0PBF1_9BURK</name>
<sequence>MSIETQPFFSTNFFHDTSDVESLNYAHGNLTIIVACSRINGIVRGLKVHFTRPSGFRLLDESDLTRYWVSDGFARGSYVLEVKQGGWSTEEDTLETFERVRREWLVVSGNACVSVFCSCAPDVTDVSWEWGDESD</sequence>
<reference evidence="1 2" key="1">
    <citation type="submission" date="2020-03" db="EMBL/GenBank/DDBJ databases">
        <title>Genome sequence of strain Massilia sp. TW-1.</title>
        <authorList>
            <person name="Chaudhary D.K."/>
        </authorList>
    </citation>
    <scope>NUCLEOTIDE SEQUENCE [LARGE SCALE GENOMIC DNA]</scope>
    <source>
        <strain evidence="1 2">TW-1</strain>
    </source>
</reference>
<gene>
    <name evidence="1" type="ORF">HAV22_09395</name>
</gene>
<dbReference type="RefSeq" id="WP_166858769.1">
    <property type="nucleotide sequence ID" value="NZ_JAAQOM010000004.1"/>
</dbReference>